<dbReference type="EMBL" id="PFBP01000016">
    <property type="protein sequence ID" value="PIT89973.1"/>
    <property type="molecule type" value="Genomic_DNA"/>
</dbReference>
<evidence type="ECO:0000256" key="3">
    <source>
        <dbReference type="ARBA" id="ARBA00022679"/>
    </source>
</evidence>
<evidence type="ECO:0000313" key="5">
    <source>
        <dbReference type="EMBL" id="PIT89973.1"/>
    </source>
</evidence>
<sequence length="188" mass="21297">MTIIIMIYLIIPTYNEKENLASLVQSITENLKDYNYKILIIDDNSPDGTGPIAENLKEKYPLEVLHRTGKLGLGSAYLAGFKKALENGADLIFEMDADFSHDPEDLPRLIEAAGQADLVIGSRKIKGGKIIGWNLLRRFYSNGAMFFARFFLHLKTKDVTAGFRCFKRRVLENIDLEQIKSNGYAFQE</sequence>
<evidence type="ECO:0000313" key="6">
    <source>
        <dbReference type="Proteomes" id="UP000231464"/>
    </source>
</evidence>
<protein>
    <submittedName>
        <fullName evidence="5">Dolichyl-phosphate beta-D-mannosyltransferase</fullName>
    </submittedName>
</protein>
<feature type="non-terminal residue" evidence="5">
    <location>
        <position position="188"/>
    </location>
</feature>
<dbReference type="PANTHER" id="PTHR43398:SF1">
    <property type="entry name" value="DOLICHOL-PHOSPHATE MANNOSYLTRANSFERASE SUBUNIT 1"/>
    <property type="match status" value="1"/>
</dbReference>
<dbReference type="FunFam" id="3.90.550.10:FF:000122">
    <property type="entry name" value="Dolichol-phosphate mannosyltransferase subunit 1"/>
    <property type="match status" value="1"/>
</dbReference>
<dbReference type="GO" id="GO:0016020">
    <property type="term" value="C:membrane"/>
    <property type="evidence" value="ECO:0007669"/>
    <property type="project" value="GOC"/>
</dbReference>
<feature type="domain" description="Glycosyltransferase 2-like" evidence="4">
    <location>
        <begin position="9"/>
        <end position="174"/>
    </location>
</feature>
<keyword evidence="2 5" id="KW-0328">Glycosyltransferase</keyword>
<dbReference type="InterPro" id="IPR001173">
    <property type="entry name" value="Glyco_trans_2-like"/>
</dbReference>
<evidence type="ECO:0000256" key="2">
    <source>
        <dbReference type="ARBA" id="ARBA00022676"/>
    </source>
</evidence>
<dbReference type="SUPFAM" id="SSF53448">
    <property type="entry name" value="Nucleotide-diphospho-sugar transferases"/>
    <property type="match status" value="1"/>
</dbReference>
<dbReference type="Pfam" id="PF00535">
    <property type="entry name" value="Glycos_transf_2"/>
    <property type="match status" value="1"/>
</dbReference>
<organism evidence="5 6">
    <name type="scientific">Candidatus Kuenenbacteria bacterium CG10_big_fil_rev_8_21_14_0_10_36_11</name>
    <dbReference type="NCBI Taxonomy" id="1974618"/>
    <lineage>
        <taxon>Bacteria</taxon>
        <taxon>Candidatus Kueneniibacteriota</taxon>
    </lineage>
</organism>
<name>A0A2M6WAZ6_9BACT</name>
<proteinExistence type="inferred from homology"/>
<dbReference type="CDD" id="cd06442">
    <property type="entry name" value="DPM1_like"/>
    <property type="match status" value="1"/>
</dbReference>
<dbReference type="InterPro" id="IPR039528">
    <property type="entry name" value="DPM1-like"/>
</dbReference>
<dbReference type="AlphaFoldDB" id="A0A2M6WAZ6"/>
<dbReference type="Gene3D" id="3.90.550.10">
    <property type="entry name" value="Spore Coat Polysaccharide Biosynthesis Protein SpsA, Chain A"/>
    <property type="match status" value="1"/>
</dbReference>
<gene>
    <name evidence="5" type="ORF">COU23_00995</name>
</gene>
<dbReference type="GO" id="GO:0004582">
    <property type="term" value="F:dolichyl-phosphate beta-D-mannosyltransferase activity"/>
    <property type="evidence" value="ECO:0007669"/>
    <property type="project" value="InterPro"/>
</dbReference>
<reference evidence="6" key="1">
    <citation type="submission" date="2017-09" db="EMBL/GenBank/DDBJ databases">
        <title>Depth-based differentiation of microbial function through sediment-hosted aquifers and enrichment of novel symbionts in the deep terrestrial subsurface.</title>
        <authorList>
            <person name="Probst A.J."/>
            <person name="Ladd B."/>
            <person name="Jarett J.K."/>
            <person name="Geller-Mcgrath D.E."/>
            <person name="Sieber C.M.K."/>
            <person name="Emerson J.B."/>
            <person name="Anantharaman K."/>
            <person name="Thomas B.C."/>
            <person name="Malmstrom R."/>
            <person name="Stieglmeier M."/>
            <person name="Klingl A."/>
            <person name="Woyke T."/>
            <person name="Ryan C.M."/>
            <person name="Banfield J.F."/>
        </authorList>
    </citation>
    <scope>NUCLEOTIDE SEQUENCE [LARGE SCALE GENOMIC DNA]</scope>
</reference>
<dbReference type="PANTHER" id="PTHR43398">
    <property type="entry name" value="DOLICHOL-PHOSPHATE MANNOSYLTRANSFERASE SUBUNIT 1"/>
    <property type="match status" value="1"/>
</dbReference>
<dbReference type="GO" id="GO:0009247">
    <property type="term" value="P:glycolipid biosynthetic process"/>
    <property type="evidence" value="ECO:0007669"/>
    <property type="project" value="TreeGrafter"/>
</dbReference>
<comment type="caution">
    <text evidence="5">The sequence shown here is derived from an EMBL/GenBank/DDBJ whole genome shotgun (WGS) entry which is preliminary data.</text>
</comment>
<dbReference type="InterPro" id="IPR029044">
    <property type="entry name" value="Nucleotide-diphossugar_trans"/>
</dbReference>
<dbReference type="Proteomes" id="UP000231464">
    <property type="component" value="Unassembled WGS sequence"/>
</dbReference>
<accession>A0A2M6WAZ6</accession>
<comment type="similarity">
    <text evidence="1">Belongs to the glycosyltransferase 2 family.</text>
</comment>
<keyword evidence="3 5" id="KW-0808">Transferase</keyword>
<evidence type="ECO:0000256" key="1">
    <source>
        <dbReference type="ARBA" id="ARBA00006739"/>
    </source>
</evidence>
<evidence type="ECO:0000259" key="4">
    <source>
        <dbReference type="Pfam" id="PF00535"/>
    </source>
</evidence>